<dbReference type="KEGG" id="cpoy:GP475_08590"/>
<keyword evidence="11 14" id="KW-1133">Transmembrane helix</keyword>
<dbReference type="SUPFAM" id="SSF55874">
    <property type="entry name" value="ATPase domain of HSP90 chaperone/DNA topoisomerase II/histidine kinase"/>
    <property type="match status" value="1"/>
</dbReference>
<evidence type="ECO:0000313" key="17">
    <source>
        <dbReference type="Proteomes" id="UP000516320"/>
    </source>
</evidence>
<dbReference type="GO" id="GO:0000155">
    <property type="term" value="F:phosphorelay sensor kinase activity"/>
    <property type="evidence" value="ECO:0007669"/>
    <property type="project" value="InterPro"/>
</dbReference>
<dbReference type="InterPro" id="IPR014729">
    <property type="entry name" value="Rossmann-like_a/b/a_fold"/>
</dbReference>
<feature type="transmembrane region" description="Helical" evidence="14">
    <location>
        <begin position="404"/>
        <end position="436"/>
    </location>
</feature>
<feature type="domain" description="Histidine kinase" evidence="15">
    <location>
        <begin position="611"/>
        <end position="839"/>
    </location>
</feature>
<dbReference type="Pfam" id="PF13493">
    <property type="entry name" value="DUF4118"/>
    <property type="match status" value="1"/>
</dbReference>
<dbReference type="CDD" id="cd00082">
    <property type="entry name" value="HisKA"/>
    <property type="match status" value="1"/>
</dbReference>
<dbReference type="Proteomes" id="UP000516320">
    <property type="component" value="Chromosome"/>
</dbReference>
<dbReference type="InterPro" id="IPR003852">
    <property type="entry name" value="Sig_transdc_His_kinase_KdpD_N"/>
</dbReference>
<dbReference type="RefSeq" id="WP_187974000.1">
    <property type="nucleotide sequence ID" value="NZ_CP046884.1"/>
</dbReference>
<evidence type="ECO:0000313" key="16">
    <source>
        <dbReference type="EMBL" id="QNQ90686.1"/>
    </source>
</evidence>
<keyword evidence="8" id="KW-0547">Nucleotide-binding</keyword>
<dbReference type="EC" id="2.7.13.3" evidence="4"/>
<dbReference type="Pfam" id="PF00512">
    <property type="entry name" value="HisKA"/>
    <property type="match status" value="1"/>
</dbReference>
<dbReference type="AlphaFoldDB" id="A0A7H0SQ61"/>
<feature type="transmembrane region" description="Helical" evidence="14">
    <location>
        <begin position="448"/>
        <end position="468"/>
    </location>
</feature>
<dbReference type="Gene3D" id="3.40.50.620">
    <property type="entry name" value="HUPs"/>
    <property type="match status" value="1"/>
</dbReference>
<dbReference type="Pfam" id="PF02518">
    <property type="entry name" value="HATPase_c"/>
    <property type="match status" value="1"/>
</dbReference>
<dbReference type="InterPro" id="IPR003594">
    <property type="entry name" value="HATPase_dom"/>
</dbReference>
<evidence type="ECO:0000256" key="10">
    <source>
        <dbReference type="ARBA" id="ARBA00022840"/>
    </source>
</evidence>
<dbReference type="InterPro" id="IPR052023">
    <property type="entry name" value="Histidine_kinase_KdpD"/>
</dbReference>
<dbReference type="SUPFAM" id="SSF47384">
    <property type="entry name" value="Homodimeric domain of signal transducing histidine kinase"/>
    <property type="match status" value="1"/>
</dbReference>
<evidence type="ECO:0000256" key="1">
    <source>
        <dbReference type="ARBA" id="ARBA00000085"/>
    </source>
</evidence>
<dbReference type="InterPro" id="IPR036097">
    <property type="entry name" value="HisK_dim/P_sf"/>
</dbReference>
<dbReference type="Gene3D" id="1.20.120.620">
    <property type="entry name" value="Backbone structure of the membrane domain of e. Coli histidine kinase receptor kdpd"/>
    <property type="match status" value="1"/>
</dbReference>
<evidence type="ECO:0000256" key="11">
    <source>
        <dbReference type="ARBA" id="ARBA00022989"/>
    </source>
</evidence>
<evidence type="ECO:0000256" key="8">
    <source>
        <dbReference type="ARBA" id="ARBA00022741"/>
    </source>
</evidence>
<dbReference type="Gene3D" id="3.40.50.300">
    <property type="entry name" value="P-loop containing nucleotide triphosphate hydrolases"/>
    <property type="match status" value="1"/>
</dbReference>
<dbReference type="InterPro" id="IPR036890">
    <property type="entry name" value="HATPase_C_sf"/>
</dbReference>
<accession>A0A7H0SQ61</accession>
<dbReference type="EMBL" id="CP046884">
    <property type="protein sequence ID" value="QNQ90686.1"/>
    <property type="molecule type" value="Genomic_DNA"/>
</dbReference>
<keyword evidence="5" id="KW-0597">Phosphoprotein</keyword>
<protein>
    <recommendedName>
        <fullName evidence="4">histidine kinase</fullName>
        <ecNumber evidence="4">2.7.13.3</ecNumber>
    </recommendedName>
</protein>
<keyword evidence="13 14" id="KW-0472">Membrane</keyword>
<dbReference type="InterPro" id="IPR004358">
    <property type="entry name" value="Sig_transdc_His_kin-like_C"/>
</dbReference>
<comment type="subcellular location">
    <subcellularLocation>
        <location evidence="3">Cell membrane</location>
    </subcellularLocation>
    <subcellularLocation>
        <location evidence="2">Membrane</location>
        <topology evidence="2">Multi-pass membrane protein</topology>
    </subcellularLocation>
</comment>
<evidence type="ECO:0000256" key="6">
    <source>
        <dbReference type="ARBA" id="ARBA00022679"/>
    </source>
</evidence>
<keyword evidence="9" id="KW-0418">Kinase</keyword>
<evidence type="ECO:0000256" key="3">
    <source>
        <dbReference type="ARBA" id="ARBA00004236"/>
    </source>
</evidence>
<keyword evidence="6" id="KW-0808">Transferase</keyword>
<dbReference type="Gene3D" id="3.30.565.10">
    <property type="entry name" value="Histidine kinase-like ATPase, C-terminal domain"/>
    <property type="match status" value="1"/>
</dbReference>
<dbReference type="SMART" id="SM00387">
    <property type="entry name" value="HATPase_c"/>
    <property type="match status" value="1"/>
</dbReference>
<dbReference type="SMART" id="SM00388">
    <property type="entry name" value="HisKA"/>
    <property type="match status" value="1"/>
</dbReference>
<organism evidence="16 17">
    <name type="scientific">Corynebacterium poyangense</name>
    <dbReference type="NCBI Taxonomy" id="2684405"/>
    <lineage>
        <taxon>Bacteria</taxon>
        <taxon>Bacillati</taxon>
        <taxon>Actinomycetota</taxon>
        <taxon>Actinomycetes</taxon>
        <taxon>Mycobacteriales</taxon>
        <taxon>Corynebacteriaceae</taxon>
        <taxon>Corynebacterium</taxon>
    </lineage>
</organism>
<gene>
    <name evidence="16" type="ORF">GP475_08590</name>
</gene>
<sequence>METHGRGTLKVYLGAAPGVGKTCAMLQEAHRLSASGVKVVVGIVEDHGREGTRHLVTGLTLIPRDDYGELNIPAILESSASLVLVDELAHSNNRPSGGKRWEDVQLLLDHGIDVISTVNIQHLESLGDVVANITGVVQHETIPDRVVREADTVELVDLSPEFLRTRIADGLVYAPERIGPALNNYFRPGNLIALRELALLWLADKVDDALAQYRSEFAITDTWETRERVVVAIAAESDAAPLIRRGRRIAQKSSAELLVVHVIGGDAFVSGAVTLMPKIRDLAKNVDAQVHQITGDSIPEALLHFARGVNATQLVLGVRKKPRWRRVLHEDTAQAVARGSGRIDVHLVTLDSASEEQSPSAKKNSTALHTALLHWGVAIVAPILATILGRSFNLGPNLSLMAALFFAVILVVSLLGGIIPALLSALLAGLLLNWFFTAPLHTFTISSPAHAFTLIVMLAMALAVALLVDKAKDARREAKSASAEADLLATFARAALRGAQPTDVMHKIIHVFGCLKAEAVDEHGTVFAVANSGEDAFYLAEKEPSIINSHNHSVQLRLYGNQQLSADHHGVLSIVADQLAGLKRQEELGAEAAQTKAVAAADELRRALLSAVSHDLRSPLAAAKIAVSSLRATDLTLTEEDRSELLETIEDSVDELSDLVGNLLDSSRLAAGAVSAQLRSVPLEETIYRAIGKRGMESGRVRVSPQCAGVWVYADASLLERVIANLVDNALHHAPGSEVLVGTRTLTVGELTTAGLDIDFPDGAIEISVKDSGPGISPEADEKIWQPFQRLGDQQPDSGVGLGLDIARGFTTAMGGTINLRNRLDGPGACATVVLPVPKPQVTIPPGQEDRQ</sequence>
<evidence type="ECO:0000256" key="14">
    <source>
        <dbReference type="SAM" id="Phobius"/>
    </source>
</evidence>
<dbReference type="InterPro" id="IPR025201">
    <property type="entry name" value="KdpD_TM"/>
</dbReference>
<evidence type="ECO:0000256" key="7">
    <source>
        <dbReference type="ARBA" id="ARBA00022692"/>
    </source>
</evidence>
<dbReference type="InterPro" id="IPR005467">
    <property type="entry name" value="His_kinase_dom"/>
</dbReference>
<keyword evidence="7 14" id="KW-0812">Transmembrane</keyword>
<name>A0A7H0SQ61_9CORY</name>
<dbReference type="InterPro" id="IPR038318">
    <property type="entry name" value="KdpD_sf"/>
</dbReference>
<dbReference type="PANTHER" id="PTHR45569">
    <property type="entry name" value="SENSOR PROTEIN KDPD"/>
    <property type="match status" value="1"/>
</dbReference>
<dbReference type="PRINTS" id="PR00344">
    <property type="entry name" value="BCTRLSENSOR"/>
</dbReference>
<dbReference type="PANTHER" id="PTHR45569:SF1">
    <property type="entry name" value="SENSOR PROTEIN KDPD"/>
    <property type="match status" value="1"/>
</dbReference>
<keyword evidence="17" id="KW-1185">Reference proteome</keyword>
<dbReference type="GO" id="GO:0005524">
    <property type="term" value="F:ATP binding"/>
    <property type="evidence" value="ECO:0007669"/>
    <property type="project" value="UniProtKB-KW"/>
</dbReference>
<evidence type="ECO:0000256" key="13">
    <source>
        <dbReference type="ARBA" id="ARBA00023136"/>
    </source>
</evidence>
<proteinExistence type="predicted"/>
<feature type="transmembrane region" description="Helical" evidence="14">
    <location>
        <begin position="372"/>
        <end position="392"/>
    </location>
</feature>
<dbReference type="Gene3D" id="1.10.287.130">
    <property type="match status" value="1"/>
</dbReference>
<dbReference type="Pfam" id="PF02702">
    <property type="entry name" value="KdpD"/>
    <property type="match status" value="1"/>
</dbReference>
<evidence type="ECO:0000256" key="2">
    <source>
        <dbReference type="ARBA" id="ARBA00004141"/>
    </source>
</evidence>
<keyword evidence="12" id="KW-0902">Two-component regulatory system</keyword>
<reference evidence="16 17" key="1">
    <citation type="submission" date="2019-12" db="EMBL/GenBank/DDBJ databases">
        <title>Corynebacterium sp. nov., isolated from feces of the Anser Albifrons in China.</title>
        <authorList>
            <person name="Liu Q."/>
        </authorList>
    </citation>
    <scope>NUCLEOTIDE SEQUENCE [LARGE SCALE GENOMIC DNA]</scope>
    <source>
        <strain evidence="16 17">4H37-19</strain>
    </source>
</reference>
<dbReference type="InterPro" id="IPR027417">
    <property type="entry name" value="P-loop_NTPase"/>
</dbReference>
<evidence type="ECO:0000256" key="4">
    <source>
        <dbReference type="ARBA" id="ARBA00012438"/>
    </source>
</evidence>
<comment type="catalytic activity">
    <reaction evidence="1">
        <text>ATP + protein L-histidine = ADP + protein N-phospho-L-histidine.</text>
        <dbReference type="EC" id="2.7.13.3"/>
    </reaction>
</comment>
<dbReference type="InterPro" id="IPR003661">
    <property type="entry name" value="HisK_dim/P_dom"/>
</dbReference>
<evidence type="ECO:0000256" key="9">
    <source>
        <dbReference type="ARBA" id="ARBA00022777"/>
    </source>
</evidence>
<evidence type="ECO:0000259" key="15">
    <source>
        <dbReference type="PROSITE" id="PS50109"/>
    </source>
</evidence>
<evidence type="ECO:0000256" key="5">
    <source>
        <dbReference type="ARBA" id="ARBA00022553"/>
    </source>
</evidence>
<dbReference type="GO" id="GO:0005886">
    <property type="term" value="C:plasma membrane"/>
    <property type="evidence" value="ECO:0007669"/>
    <property type="project" value="UniProtKB-SubCell"/>
</dbReference>
<dbReference type="SUPFAM" id="SSF52402">
    <property type="entry name" value="Adenine nucleotide alpha hydrolases-like"/>
    <property type="match status" value="1"/>
</dbReference>
<dbReference type="PROSITE" id="PS50109">
    <property type="entry name" value="HIS_KIN"/>
    <property type="match status" value="1"/>
</dbReference>
<dbReference type="CDD" id="cd00075">
    <property type="entry name" value="HATPase"/>
    <property type="match status" value="1"/>
</dbReference>
<evidence type="ECO:0000256" key="12">
    <source>
        <dbReference type="ARBA" id="ARBA00023012"/>
    </source>
</evidence>
<keyword evidence="10" id="KW-0067">ATP-binding</keyword>